<gene>
    <name evidence="1" type="primary">pedb</name>
    <name evidence="1" type="ordered locus">CA_P0012</name>
</gene>
<dbReference type="Gene3D" id="1.20.1440.140">
    <property type="match status" value="1"/>
</dbReference>
<dbReference type="GeneID" id="45000245"/>
<dbReference type="KEGG" id="cac:CA_P0012"/>
<protein>
    <submittedName>
        <fullName evidence="1">Pediocin immunity protein, PedB</fullName>
    </submittedName>
</protein>
<dbReference type="InterPro" id="IPR015046">
    <property type="entry name" value="LciA_Immunity-like"/>
</dbReference>
<dbReference type="OrthoDB" id="1927907at2"/>
<proteinExistence type="predicted"/>
<dbReference type="Proteomes" id="UP000000814">
    <property type="component" value="Plasmid pSOL1"/>
</dbReference>
<geneLocation type="plasmid" evidence="1 2">
    <name>pSOL1</name>
</geneLocation>
<dbReference type="InterPro" id="IPR053739">
    <property type="entry name" value="Bact_Immunity_Domain_sf"/>
</dbReference>
<dbReference type="PATRIC" id="fig|272562.8.peg.11"/>
<reference evidence="1 2" key="1">
    <citation type="journal article" date="2001" name="J. Bacteriol.">
        <title>Genome sequence and comparative analysis of the solvent-producing bacterium Clostridium acetobutylicum.</title>
        <authorList>
            <person name="Nolling J."/>
            <person name="Breton G."/>
            <person name="Omelchenko M.V."/>
            <person name="Makarova K.S."/>
            <person name="Zeng Q."/>
            <person name="Gibson R."/>
            <person name="Lee H.M."/>
            <person name="Dubois J."/>
            <person name="Qiu D."/>
            <person name="Hitti J."/>
            <person name="Wolf Y.I."/>
            <person name="Tatusov R.L."/>
            <person name="Sabathe F."/>
            <person name="Doucette-Stamm L."/>
            <person name="Soucaille P."/>
            <person name="Daly M.J."/>
            <person name="Bennett G.N."/>
            <person name="Koonin E.V."/>
            <person name="Smith D.R."/>
        </authorList>
    </citation>
    <scope>NUCLEOTIDE SEQUENCE [LARGE SCALE GENOMIC DNA]</scope>
    <source>
        <strain evidence="2">ATCC 824 / DSM 792 / JCM 1419 / LMG 5710 / VKM B-1787</strain>
        <plasmid evidence="2">pSOL1</plasmid>
    </source>
</reference>
<keyword evidence="2" id="KW-1185">Reference proteome</keyword>
<keyword evidence="1" id="KW-0614">Plasmid</keyword>
<dbReference type="RefSeq" id="WP_010890697.1">
    <property type="nucleotide sequence ID" value="NC_001988.2"/>
</dbReference>
<dbReference type="AlphaFoldDB" id="Q97TT5"/>
<organism evidence="1 2">
    <name type="scientific">Clostridium acetobutylicum (strain ATCC 824 / DSM 792 / JCM 1419 / IAM 19013 / LMG 5710 / NBRC 13948 / NRRL B-527 / VKM B-1787 / 2291 / W)</name>
    <dbReference type="NCBI Taxonomy" id="272562"/>
    <lineage>
        <taxon>Bacteria</taxon>
        <taxon>Bacillati</taxon>
        <taxon>Bacillota</taxon>
        <taxon>Clostridia</taxon>
        <taxon>Eubacteriales</taxon>
        <taxon>Clostridiaceae</taxon>
        <taxon>Clostridium</taxon>
    </lineage>
</organism>
<evidence type="ECO:0000313" key="1">
    <source>
        <dbReference type="EMBL" id="AAK76758.1"/>
    </source>
</evidence>
<dbReference type="EMBL" id="AE001438">
    <property type="protein sequence ID" value="AAK76758.1"/>
    <property type="molecule type" value="Genomic_DNA"/>
</dbReference>
<evidence type="ECO:0000313" key="2">
    <source>
        <dbReference type="Proteomes" id="UP000000814"/>
    </source>
</evidence>
<sequence>MKKKKDEETAISLFNTFKSLILEKSSQNNGYSKVIDILNRAIERVAKGSQTPQMEARSVFQNTCTMCLVEKVKLNEEEAAALKEIDHFSHSKGIWGEMNNLNISNMWPSN</sequence>
<dbReference type="HOGENOM" id="CLU_2167883_0_0_9"/>
<name>Q97TT5_CLOAB</name>
<dbReference type="GO" id="GO:0030153">
    <property type="term" value="P:bacteriocin immunity"/>
    <property type="evidence" value="ECO:0007669"/>
    <property type="project" value="InterPro"/>
</dbReference>
<accession>Q97TT5</accession>
<dbReference type="Pfam" id="PF08951">
    <property type="entry name" value="EntA_Immun"/>
    <property type="match status" value="1"/>
</dbReference>